<reference evidence="3 4" key="1">
    <citation type="submission" date="2023-09" db="EMBL/GenBank/DDBJ databases">
        <title>Pangenome analysis of Batrachochytrium dendrobatidis and related Chytrids.</title>
        <authorList>
            <person name="Yacoub M.N."/>
            <person name="Stajich J.E."/>
            <person name="James T.Y."/>
        </authorList>
    </citation>
    <scope>NUCLEOTIDE SEQUENCE [LARGE SCALE GENOMIC DNA]</scope>
    <source>
        <strain evidence="3 4">JEL0888</strain>
    </source>
</reference>
<feature type="compositionally biased region" description="Acidic residues" evidence="1">
    <location>
        <begin position="118"/>
        <end position="127"/>
    </location>
</feature>
<feature type="compositionally biased region" description="Polar residues" evidence="1">
    <location>
        <begin position="898"/>
        <end position="912"/>
    </location>
</feature>
<gene>
    <name evidence="3" type="ORF">HK105_208282</name>
</gene>
<feature type="domain" description="Protein kinase" evidence="2">
    <location>
        <begin position="529"/>
        <end position="789"/>
    </location>
</feature>
<dbReference type="SMART" id="SM00220">
    <property type="entry name" value="S_TKc"/>
    <property type="match status" value="1"/>
</dbReference>
<feature type="region of interest" description="Disordered" evidence="1">
    <location>
        <begin position="376"/>
        <end position="405"/>
    </location>
</feature>
<dbReference type="CDD" id="cd13983">
    <property type="entry name" value="STKc_WNK"/>
    <property type="match status" value="1"/>
</dbReference>
<dbReference type="InterPro" id="IPR011009">
    <property type="entry name" value="Kinase-like_dom_sf"/>
</dbReference>
<feature type="compositionally biased region" description="Low complexity" evidence="1">
    <location>
        <begin position="1374"/>
        <end position="1395"/>
    </location>
</feature>
<evidence type="ECO:0000313" key="4">
    <source>
        <dbReference type="Proteomes" id="UP001527925"/>
    </source>
</evidence>
<feature type="compositionally biased region" description="Low complexity" evidence="1">
    <location>
        <begin position="1140"/>
        <end position="1154"/>
    </location>
</feature>
<feature type="compositionally biased region" description="Basic residues" evidence="1">
    <location>
        <begin position="1605"/>
        <end position="1625"/>
    </location>
</feature>
<dbReference type="InterPro" id="IPR008271">
    <property type="entry name" value="Ser/Thr_kinase_AS"/>
</dbReference>
<evidence type="ECO:0000259" key="2">
    <source>
        <dbReference type="PROSITE" id="PS50011"/>
    </source>
</evidence>
<feature type="compositionally biased region" description="Pro residues" evidence="1">
    <location>
        <begin position="1184"/>
        <end position="1204"/>
    </location>
</feature>
<organism evidence="3 4">
    <name type="scientific">Polyrhizophydium stewartii</name>
    <dbReference type="NCBI Taxonomy" id="2732419"/>
    <lineage>
        <taxon>Eukaryota</taxon>
        <taxon>Fungi</taxon>
        <taxon>Fungi incertae sedis</taxon>
        <taxon>Chytridiomycota</taxon>
        <taxon>Chytridiomycota incertae sedis</taxon>
        <taxon>Chytridiomycetes</taxon>
        <taxon>Rhizophydiales</taxon>
        <taxon>Rhizophydiales incertae sedis</taxon>
        <taxon>Polyrhizophydium</taxon>
    </lineage>
</organism>
<comment type="caution">
    <text evidence="3">The sequence shown here is derived from an EMBL/GenBank/DDBJ whole genome shotgun (WGS) entry which is preliminary data.</text>
</comment>
<dbReference type="Gene3D" id="3.30.200.20">
    <property type="entry name" value="Phosphorylase Kinase, domain 1"/>
    <property type="match status" value="1"/>
</dbReference>
<feature type="compositionally biased region" description="Low complexity" evidence="1">
    <location>
        <begin position="1660"/>
        <end position="1693"/>
    </location>
</feature>
<feature type="compositionally biased region" description="Polar residues" evidence="1">
    <location>
        <begin position="1215"/>
        <end position="1225"/>
    </location>
</feature>
<dbReference type="InterPro" id="IPR050588">
    <property type="entry name" value="WNK_Ser-Thr_kinase"/>
</dbReference>
<feature type="region of interest" description="Disordered" evidence="1">
    <location>
        <begin position="223"/>
        <end position="259"/>
    </location>
</feature>
<feature type="compositionally biased region" description="Low complexity" evidence="1">
    <location>
        <begin position="1629"/>
        <end position="1644"/>
    </location>
</feature>
<dbReference type="PROSITE" id="PS00108">
    <property type="entry name" value="PROTEIN_KINASE_ST"/>
    <property type="match status" value="1"/>
</dbReference>
<dbReference type="Gene3D" id="1.10.510.10">
    <property type="entry name" value="Transferase(Phosphotransferase) domain 1"/>
    <property type="match status" value="1"/>
</dbReference>
<protein>
    <recommendedName>
        <fullName evidence="2">Protein kinase domain-containing protein</fullName>
    </recommendedName>
</protein>
<proteinExistence type="predicted"/>
<feature type="compositionally biased region" description="Low complexity" evidence="1">
    <location>
        <begin position="1348"/>
        <end position="1359"/>
    </location>
</feature>
<dbReference type="SUPFAM" id="SSF56112">
    <property type="entry name" value="Protein kinase-like (PK-like)"/>
    <property type="match status" value="1"/>
</dbReference>
<feature type="region of interest" description="Disordered" evidence="1">
    <location>
        <begin position="1"/>
        <end position="152"/>
    </location>
</feature>
<dbReference type="EMBL" id="JADGIZ020000073">
    <property type="protein sequence ID" value="KAL2912214.1"/>
    <property type="molecule type" value="Genomic_DNA"/>
</dbReference>
<evidence type="ECO:0000313" key="3">
    <source>
        <dbReference type="EMBL" id="KAL2912214.1"/>
    </source>
</evidence>
<feature type="compositionally biased region" description="Basic and acidic residues" evidence="1">
    <location>
        <begin position="383"/>
        <end position="393"/>
    </location>
</feature>
<evidence type="ECO:0000256" key="1">
    <source>
        <dbReference type="SAM" id="MobiDB-lite"/>
    </source>
</evidence>
<sequence>MVSTRAVSSLGVGSPAAFSRFDDDDDDDEDFQPPDDSSDSSDGSFGEGGTDDSENGAPRSRSTGGRRGTGAGDDGRPTAAGSDQDWLMESDSGSGLGNELDADEVHGDPYANGALLDGDSDSDEEFPSDAYLGEQSDASPREARRNPIQMPAGDIWEHVTRGARMTYHSSLKLRGTKGSGRVPGTQPLRQWEVNEWRNTVVHVVHNALDDTGRILYERDRFETDGEEEAGSDGDEAGTDHSNSEATSVASNATSDEEMLNDPWQREFFMDDNKIADDAAEQCLRVLRRMFSFATSEPRLGTEAVYRAAMLAGIPENVINNARQRMKGLTMQVVNPRDDWVKSVFDDLEQADCAGGGQAGEAAPADGLADGRPALVKAKKQRKEPRNQDRDSELARPVPSSLSLISSQAPGFRGQAVFYAPSRDGTKPSSEDEDEDELPGLISMAAAQRLAAVLLDKRQRRRTAMHWQLREATLTEDRLRGGNGGAESVARSVQLVLQASRIATVDELVALHTKERTTMWYATDPSGRFERYNVCLGTGAYKEVFKAFDQEEGVEVAWNQLRLDHLSKKDVQRVHFEIQLLQGLRNDNIINLLYSWISKTPSGRDRIFFITELMTSGTLKSYIRKTKGPVRVKVLRNWAKQILSGLHYLHTRDPPIIHRDLKSENIFINGNNGQAKIGDLGLAAVKRREHLSSVLGTPEFMAPELYDEKYDERVDIYAFGMVLIEIATKEYPYAECTNQAQIYKKVSTGVKPAALYKITDEETRKFIELCIESNPEKRPMAAELLKHPFIMSAAISSAPSVDSMLTDSASQLHTPSGSVLSLDLGSAGGPLISRQTSNPALSGGVAAGHQLFTQSPTSERQRLSGEVFTSMSGTGFPSASAFLAASGIIAASNTPVSLSASGSSTVQAPTSHPHQADPPLVAVQPAPVSIDPGVGRAAASSSSSSSATTIDTENHTFLVLERSSAAVPVQGPAICAVEAVSFKPPNIVQLKMTYRVGSTINDIKFPFNLDEDTSAAVVGEMVRESVIGAEHEQAALQSMDETIRRVAQLRSAAEGAPKNSDTATSVSTAASTATDLSLAAAFTAKTSVASSQMSSTTGAMSETAHAQPAARLAHKSSQSLDSAALLGIAASAAASVSTHASALAQQQQQRSTTHQENPASAATFPGASRSLSPLPPTMFSLSSPSPSPSPSISPSPSPSPPPPRPSSQQLRHHGQAYSTTGYSSAAHSPRLSHALQPTGPSSSQFSQPAPTSTFSSVNSTSPPSARQGMSSPQPISGSRPTHLQYQAASSPPNTAGSGATSLGSMLSTSAKTRMATTSLSYAAVLAAPAPHLQSLPMQPPTARTSGVYSAASFSQGSSTSLPLPPASGPIAHPQGAGATHAPASSHAPPVPQQIPTVPTVHDRLRELQESNLLNFGTTTAAAPALGNHAATAAVSLQPSASLTTLGMLSRTSGSLAHHGSPPMQHMLLSQQQPQLQPISRQVPIGSDGLQLPLAPRPVLMPSNPALAPSAGSAFPQPLQPPQSSALSAGLAVSAQISVSAGISAPAHPASLSAAGVSSHQVPLLVPPAGLHQSFHERQRTLSASSNSSMHSTGAHVFAAAPTYPPHTHHHPHQHQHQHHYHHHQHPHLPQPAAFVAPVPKPAVSATTLPGSQILPPPSVSTPPASASSSSSSPASLPLASQPALTPLAPASGLK</sequence>
<dbReference type="Pfam" id="PF00069">
    <property type="entry name" value="Pkinase"/>
    <property type="match status" value="1"/>
</dbReference>
<feature type="region of interest" description="Disordered" evidence="1">
    <location>
        <begin position="1334"/>
        <end position="1395"/>
    </location>
</feature>
<keyword evidence="4" id="KW-1185">Reference proteome</keyword>
<feature type="compositionally biased region" description="Polar residues" evidence="1">
    <location>
        <begin position="243"/>
        <end position="253"/>
    </location>
</feature>
<feature type="region of interest" description="Disordered" evidence="1">
    <location>
        <begin position="1140"/>
        <end position="1300"/>
    </location>
</feature>
<feature type="compositionally biased region" description="Polar residues" evidence="1">
    <location>
        <begin position="1237"/>
        <end position="1300"/>
    </location>
</feature>
<accession>A0ABR4MYB5</accession>
<feature type="region of interest" description="Disordered" evidence="1">
    <location>
        <begin position="898"/>
        <end position="917"/>
    </location>
</feature>
<feature type="compositionally biased region" description="Acidic residues" evidence="1">
    <location>
        <begin position="224"/>
        <end position="236"/>
    </location>
</feature>
<dbReference type="PANTHER" id="PTHR13902">
    <property type="entry name" value="SERINE/THREONINE-PROTEIN KINASE WNK WITH NO LYSINE -RELATED"/>
    <property type="match status" value="1"/>
</dbReference>
<feature type="compositionally biased region" description="Acidic residues" evidence="1">
    <location>
        <begin position="22"/>
        <end position="39"/>
    </location>
</feature>
<dbReference type="Proteomes" id="UP001527925">
    <property type="component" value="Unassembled WGS sequence"/>
</dbReference>
<dbReference type="InterPro" id="IPR000719">
    <property type="entry name" value="Prot_kinase_dom"/>
</dbReference>
<dbReference type="PROSITE" id="PS50011">
    <property type="entry name" value="PROTEIN_KINASE_DOM"/>
    <property type="match status" value="1"/>
</dbReference>
<name>A0ABR4MYB5_9FUNG</name>
<feature type="region of interest" description="Disordered" evidence="1">
    <location>
        <begin position="1598"/>
        <end position="1693"/>
    </location>
</feature>